<dbReference type="SUPFAM" id="SSF161098">
    <property type="entry name" value="MetI-like"/>
    <property type="match status" value="1"/>
</dbReference>
<dbReference type="EMBL" id="CP003360">
    <property type="protein sequence ID" value="AFM26597.1"/>
    <property type="molecule type" value="Genomic_DNA"/>
</dbReference>
<sequence length="265" mass="28883">MIVSTTSDPQERSSFAGKSPEVLFGVCIFVIFWQVISILVSDIIIASPGETLVRLVRMILTENFWQTLAITLKRFGISLFSGAIAGFGLGLVAGLRPSIRNVLEPVRWSLMSIPPVVLVTIGMVWFGMGSIQTIFVTSLLILPIMYVNTIEGIDAVDRSLLEMGRVYKAGSLLLLRDIYLPSIGGPLLAGLALSAGFGIRIVVLAEVLGAYTGIGYEFSLARTNLETATLFAWIVVCLMLVGVFEFGVLNPARNYIMRWKEGEST</sequence>
<keyword evidence="5 7" id="KW-1133">Transmembrane helix</keyword>
<feature type="transmembrane region" description="Helical" evidence="7">
    <location>
        <begin position="22"/>
        <end position="46"/>
    </location>
</feature>
<dbReference type="PROSITE" id="PS50928">
    <property type="entry name" value="ABC_TM1"/>
    <property type="match status" value="1"/>
</dbReference>
<dbReference type="GO" id="GO:0005886">
    <property type="term" value="C:plasma membrane"/>
    <property type="evidence" value="ECO:0007669"/>
    <property type="project" value="UniProtKB-SubCell"/>
</dbReference>
<name>I4CAK6_DESTA</name>
<evidence type="ECO:0000256" key="1">
    <source>
        <dbReference type="ARBA" id="ARBA00004651"/>
    </source>
</evidence>
<evidence type="ECO:0000256" key="5">
    <source>
        <dbReference type="ARBA" id="ARBA00022989"/>
    </source>
</evidence>
<organism evidence="9 10">
    <name type="scientific">Desulfomonile tiedjei (strain ATCC 49306 / DSM 6799 / DCB-1)</name>
    <dbReference type="NCBI Taxonomy" id="706587"/>
    <lineage>
        <taxon>Bacteria</taxon>
        <taxon>Pseudomonadati</taxon>
        <taxon>Thermodesulfobacteriota</taxon>
        <taxon>Desulfomonilia</taxon>
        <taxon>Desulfomonilales</taxon>
        <taxon>Desulfomonilaceae</taxon>
        <taxon>Desulfomonile</taxon>
    </lineage>
</organism>
<evidence type="ECO:0000313" key="10">
    <source>
        <dbReference type="Proteomes" id="UP000006055"/>
    </source>
</evidence>
<keyword evidence="2 7" id="KW-0813">Transport</keyword>
<dbReference type="eggNOG" id="COG0600">
    <property type="taxonomic scope" value="Bacteria"/>
</dbReference>
<evidence type="ECO:0000259" key="8">
    <source>
        <dbReference type="PROSITE" id="PS50928"/>
    </source>
</evidence>
<dbReference type="PANTHER" id="PTHR30151:SF0">
    <property type="entry name" value="ABC TRANSPORTER PERMEASE PROTEIN MJ0413-RELATED"/>
    <property type="match status" value="1"/>
</dbReference>
<dbReference type="STRING" id="706587.Desti_3955"/>
<evidence type="ECO:0000256" key="7">
    <source>
        <dbReference type="RuleBase" id="RU363032"/>
    </source>
</evidence>
<dbReference type="KEGG" id="dti:Desti_3955"/>
<evidence type="ECO:0000256" key="6">
    <source>
        <dbReference type="ARBA" id="ARBA00023136"/>
    </source>
</evidence>
<evidence type="ECO:0000313" key="9">
    <source>
        <dbReference type="EMBL" id="AFM26597.1"/>
    </source>
</evidence>
<proteinExistence type="inferred from homology"/>
<feature type="domain" description="ABC transmembrane type-1" evidence="8">
    <location>
        <begin position="64"/>
        <end position="248"/>
    </location>
</feature>
<accession>I4CAK6</accession>
<comment type="similarity">
    <text evidence="7">Belongs to the binding-protein-dependent transport system permease family.</text>
</comment>
<feature type="transmembrane region" description="Helical" evidence="7">
    <location>
        <begin position="230"/>
        <end position="249"/>
    </location>
</feature>
<evidence type="ECO:0000256" key="4">
    <source>
        <dbReference type="ARBA" id="ARBA00022692"/>
    </source>
</evidence>
<protein>
    <submittedName>
        <fullName evidence="9">ABC-type nitrate/sulfonate/bicarbonate transport system, permease component</fullName>
    </submittedName>
</protein>
<keyword evidence="3" id="KW-1003">Cell membrane</keyword>
<dbReference type="GO" id="GO:0055085">
    <property type="term" value="P:transmembrane transport"/>
    <property type="evidence" value="ECO:0007669"/>
    <property type="project" value="InterPro"/>
</dbReference>
<gene>
    <name evidence="9" type="ordered locus">Desti_3955</name>
</gene>
<keyword evidence="4 7" id="KW-0812">Transmembrane</keyword>
<dbReference type="InterPro" id="IPR035906">
    <property type="entry name" value="MetI-like_sf"/>
</dbReference>
<feature type="transmembrane region" description="Helical" evidence="7">
    <location>
        <begin position="108"/>
        <end position="128"/>
    </location>
</feature>
<dbReference type="CDD" id="cd06261">
    <property type="entry name" value="TM_PBP2"/>
    <property type="match status" value="1"/>
</dbReference>
<dbReference type="PANTHER" id="PTHR30151">
    <property type="entry name" value="ALKANE SULFONATE ABC TRANSPORTER-RELATED, MEMBRANE SUBUNIT"/>
    <property type="match status" value="1"/>
</dbReference>
<feature type="transmembrane region" description="Helical" evidence="7">
    <location>
        <begin position="178"/>
        <end position="203"/>
    </location>
</feature>
<feature type="transmembrane region" description="Helical" evidence="7">
    <location>
        <begin position="75"/>
        <end position="96"/>
    </location>
</feature>
<evidence type="ECO:0000256" key="2">
    <source>
        <dbReference type="ARBA" id="ARBA00022448"/>
    </source>
</evidence>
<dbReference type="AlphaFoldDB" id="I4CAK6"/>
<evidence type="ECO:0000256" key="3">
    <source>
        <dbReference type="ARBA" id="ARBA00022475"/>
    </source>
</evidence>
<dbReference type="Gene3D" id="1.10.3720.10">
    <property type="entry name" value="MetI-like"/>
    <property type="match status" value="1"/>
</dbReference>
<keyword evidence="6 7" id="KW-0472">Membrane</keyword>
<reference evidence="10" key="1">
    <citation type="submission" date="2012-06" db="EMBL/GenBank/DDBJ databases">
        <title>Complete sequence of chromosome of Desulfomonile tiedjei DSM 6799.</title>
        <authorList>
            <person name="Lucas S."/>
            <person name="Copeland A."/>
            <person name="Lapidus A."/>
            <person name="Glavina del Rio T."/>
            <person name="Dalin E."/>
            <person name="Tice H."/>
            <person name="Bruce D."/>
            <person name="Goodwin L."/>
            <person name="Pitluck S."/>
            <person name="Peters L."/>
            <person name="Ovchinnikova G."/>
            <person name="Zeytun A."/>
            <person name="Lu M."/>
            <person name="Kyrpides N."/>
            <person name="Mavromatis K."/>
            <person name="Ivanova N."/>
            <person name="Brettin T."/>
            <person name="Detter J.C."/>
            <person name="Han C."/>
            <person name="Larimer F."/>
            <person name="Land M."/>
            <person name="Hauser L."/>
            <person name="Markowitz V."/>
            <person name="Cheng J.-F."/>
            <person name="Hugenholtz P."/>
            <person name="Woyke T."/>
            <person name="Wu D."/>
            <person name="Spring S."/>
            <person name="Schroeder M."/>
            <person name="Brambilla E."/>
            <person name="Klenk H.-P."/>
            <person name="Eisen J.A."/>
        </authorList>
    </citation>
    <scope>NUCLEOTIDE SEQUENCE [LARGE SCALE GENOMIC DNA]</scope>
    <source>
        <strain evidence="10">ATCC 49306 / DSM 6799 / DCB-1</strain>
    </source>
</reference>
<comment type="subcellular location">
    <subcellularLocation>
        <location evidence="1 7">Cell membrane</location>
        <topology evidence="1 7">Multi-pass membrane protein</topology>
    </subcellularLocation>
</comment>
<dbReference type="Pfam" id="PF00528">
    <property type="entry name" value="BPD_transp_1"/>
    <property type="match status" value="1"/>
</dbReference>
<dbReference type="Proteomes" id="UP000006055">
    <property type="component" value="Chromosome"/>
</dbReference>
<keyword evidence="10" id="KW-1185">Reference proteome</keyword>
<dbReference type="InterPro" id="IPR000515">
    <property type="entry name" value="MetI-like"/>
</dbReference>
<dbReference type="HOGENOM" id="CLU_046113_4_1_7"/>
<feature type="transmembrane region" description="Helical" evidence="7">
    <location>
        <begin position="134"/>
        <end position="157"/>
    </location>
</feature>